<feature type="region of interest" description="Disordered" evidence="13">
    <location>
        <begin position="1355"/>
        <end position="1386"/>
    </location>
</feature>
<dbReference type="EMBL" id="CAJHNJ030000012">
    <property type="protein sequence ID" value="CAG9109879.1"/>
    <property type="molecule type" value="Genomic_DNA"/>
</dbReference>
<dbReference type="Pfam" id="PF17919">
    <property type="entry name" value="RT_RNaseH_2"/>
    <property type="match status" value="1"/>
</dbReference>
<evidence type="ECO:0000256" key="4">
    <source>
        <dbReference type="ARBA" id="ARBA00022695"/>
    </source>
</evidence>
<feature type="domain" description="Integrase catalytic" evidence="16">
    <location>
        <begin position="1089"/>
        <end position="1246"/>
    </location>
</feature>
<dbReference type="InterPro" id="IPR041588">
    <property type="entry name" value="Integrase_H2C2"/>
</dbReference>
<dbReference type="Gene3D" id="1.10.340.70">
    <property type="match status" value="1"/>
</dbReference>
<organism evidence="17 18">
    <name type="scientific">Plutella xylostella</name>
    <name type="common">Diamondback moth</name>
    <name type="synonym">Plutella maculipennis</name>
    <dbReference type="NCBI Taxonomy" id="51655"/>
    <lineage>
        <taxon>Eukaryota</taxon>
        <taxon>Metazoa</taxon>
        <taxon>Ecdysozoa</taxon>
        <taxon>Arthropoda</taxon>
        <taxon>Hexapoda</taxon>
        <taxon>Insecta</taxon>
        <taxon>Pterygota</taxon>
        <taxon>Neoptera</taxon>
        <taxon>Endopterygota</taxon>
        <taxon>Lepidoptera</taxon>
        <taxon>Glossata</taxon>
        <taxon>Ditrysia</taxon>
        <taxon>Yponomeutoidea</taxon>
        <taxon>Plutellidae</taxon>
        <taxon>Plutella</taxon>
    </lineage>
</organism>
<keyword evidence="6" id="KW-0064">Aspartyl protease</keyword>
<sequence length="1386" mass="155781">MDNPPPDDAHDPTSEVGSVRAESRTEDLWRLMFEQQTRNMKQLIEAIKVPSISSAICMPEYNPDIPDSDARAWSNTVDLILSEQPLQGAPLIIALSKALKGSASSWLLQISYSGMTWPDFQSIFLCRFDVKETSAATIIKLTNTQPKDGEALAAYASRLVSSLITKWNGLTTEQIAVASVLAHVSKFDSRVHHLAHTTDVTSRTKLQQELNVFTQLKRKFSSTENTDASEPKRSKLPTPVCHYCGIVGHKANMCRKRAAQLKSTSSSSSSTKPWTKPTDVVCYRCGQSGHIAPSCPNSVGPSNGTTGPAGTRGAGSRSGPAVERRVESCEVQPITGVMTQSSESFSFCYDSGAECSLIRESKTCKLSGKRQAAVVNISGIGNSNVLCSEQILSEVEINDFRLEVLFHVIPDEFLRHDIMIGREILKLGFSITMTENSLVLSKVKVVDQCSVSEPINFSNVNTDIPTEYKPELIKILQEYSKSFVDGLPTSRVNTGELKLRLIDSNKTVQRRPYRLTPEERQLVRSKINDMKDAGIIQPSCSPFASPILLVKKKDGADRMCVDYRELNSNTVPDKFPLPIIADQIARLCGAYFYTVLDCCSGFHQIPIHPDSVEMTAFVTPDGQFEYLAMPFGLRNAPSVFQRAVTNALGELVYSYVIIYIDDIMIPSKDPSEGLERLKEVLECLSKSGFSLNFDKCSFLKQRVEYLGYEVTAGEIRPNPRKIEALTHLQPPKTIHQLRQFIGLASYFRKFVPNFSQVMKPLFLLTTGKATLKWKDEHEQIRQKIISTLTDAPVLMIYDPEHPVELHTDASADGYGAILFQRVDNKLYVVEYFSKRTTPAESRYHSYELETIAVVNAIKHFRHYLQGRKFTVVTDCNSLKASRNKIDLTPRVHRWWAYLQAFDFDIVYREGKNMSHVDFLSRNPSSQIESPVNELTPNPEPQVTLATPTKKVEQKRVDITTLSSNWLLAEQQRDSEISLIISKLNDNSLSDEVAQTYELRSGVLYRKIQRKGKTCCLPIVPRALRWSVINHIHESIMHLGWEKTLEKVYEHYWFENMSKYVRKFVDNCVTCKVSKSHSGKVQAELHPIPKVNIPWHTVHVDVTGKLSGKSDRKEYIIVLIDAFTKYILLYHTLQIDAASSIKALKSSVSLFGTPTRIIADQGRCFASKNFKEFCDSHNIALHLIATGSCRANGQVERQMRTLKGMLTAVETSERSWQDAIGDVQLALNCTVNRVTQASPLELMIGRVARPLDLMNVDDESEVNLSQVREQAASGITENASYDKIRFDKSKAKFTNFSVGDYVLIENEERNQTKLDPKFKGPFKVIEVLEGDRYLLKSLTGNRTYKYAHDRIRKMPESSVPVDIDDDDDIDADDNSGDTGNSNLIHES</sequence>
<dbReference type="FunFam" id="3.10.20.370:FF:000001">
    <property type="entry name" value="Retrovirus-related Pol polyprotein from transposon 17.6-like protein"/>
    <property type="match status" value="1"/>
</dbReference>
<evidence type="ECO:0000259" key="16">
    <source>
        <dbReference type="PROSITE" id="PS50994"/>
    </source>
</evidence>
<dbReference type="Pfam" id="PF17921">
    <property type="entry name" value="Integrase_H2C2"/>
    <property type="match status" value="1"/>
</dbReference>
<evidence type="ECO:0000256" key="10">
    <source>
        <dbReference type="ARBA" id="ARBA00023125"/>
    </source>
</evidence>
<keyword evidence="3" id="KW-0808">Transferase</keyword>
<dbReference type="CDD" id="cd09274">
    <property type="entry name" value="RNase_HI_RT_Ty3"/>
    <property type="match status" value="1"/>
</dbReference>
<dbReference type="FunFam" id="1.10.340.70:FF:000001">
    <property type="entry name" value="Retrovirus-related Pol polyprotein from transposon gypsy-like Protein"/>
    <property type="match status" value="1"/>
</dbReference>
<evidence type="ECO:0000256" key="5">
    <source>
        <dbReference type="ARBA" id="ARBA00022722"/>
    </source>
</evidence>
<dbReference type="PROSITE" id="PS50994">
    <property type="entry name" value="INTEGRASE"/>
    <property type="match status" value="1"/>
</dbReference>
<dbReference type="GO" id="GO:0004519">
    <property type="term" value="F:endonuclease activity"/>
    <property type="evidence" value="ECO:0007669"/>
    <property type="project" value="UniProtKB-KW"/>
</dbReference>
<feature type="domain" description="CCHC-type" evidence="14">
    <location>
        <begin position="282"/>
        <end position="297"/>
    </location>
</feature>
<dbReference type="CDD" id="cd01647">
    <property type="entry name" value="RT_LTR"/>
    <property type="match status" value="1"/>
</dbReference>
<dbReference type="GO" id="GO:0003677">
    <property type="term" value="F:DNA binding"/>
    <property type="evidence" value="ECO:0007669"/>
    <property type="project" value="UniProtKB-KW"/>
</dbReference>
<dbReference type="Proteomes" id="UP000653454">
    <property type="component" value="Unassembled WGS sequence"/>
</dbReference>
<feature type="compositionally biased region" description="Polar residues" evidence="13">
    <location>
        <begin position="1375"/>
        <end position="1386"/>
    </location>
</feature>
<accession>A0A8S4E4I1</accession>
<dbReference type="SMART" id="SM00343">
    <property type="entry name" value="ZnF_C2HC"/>
    <property type="match status" value="2"/>
</dbReference>
<keyword evidence="10" id="KW-0238">DNA-binding</keyword>
<keyword evidence="9" id="KW-0695">RNA-directed DNA polymerase</keyword>
<keyword evidence="2" id="KW-0645">Protease</keyword>
<keyword evidence="5" id="KW-0540">Nuclease</keyword>
<keyword evidence="12" id="KW-0863">Zinc-finger</keyword>
<feature type="compositionally biased region" description="Acidic residues" evidence="13">
    <location>
        <begin position="1361"/>
        <end position="1374"/>
    </location>
</feature>
<feature type="compositionally biased region" description="Low complexity" evidence="13">
    <location>
        <begin position="304"/>
        <end position="321"/>
    </location>
</feature>
<dbReference type="InterPro" id="IPR001584">
    <property type="entry name" value="Integrase_cat-core"/>
</dbReference>
<evidence type="ECO:0000313" key="17">
    <source>
        <dbReference type="EMBL" id="CAG9109879.1"/>
    </source>
</evidence>
<dbReference type="GO" id="GO:0003964">
    <property type="term" value="F:RNA-directed DNA polymerase activity"/>
    <property type="evidence" value="ECO:0007669"/>
    <property type="project" value="UniProtKB-KW"/>
</dbReference>
<dbReference type="InterPro" id="IPR036397">
    <property type="entry name" value="RNaseH_sf"/>
</dbReference>
<evidence type="ECO:0000259" key="14">
    <source>
        <dbReference type="PROSITE" id="PS50158"/>
    </source>
</evidence>
<dbReference type="GO" id="GO:0042575">
    <property type="term" value="C:DNA polymerase complex"/>
    <property type="evidence" value="ECO:0007669"/>
    <property type="project" value="UniProtKB-ARBA"/>
</dbReference>
<dbReference type="GO" id="GO:0015074">
    <property type="term" value="P:DNA integration"/>
    <property type="evidence" value="ECO:0007669"/>
    <property type="project" value="InterPro"/>
</dbReference>
<dbReference type="PANTHER" id="PTHR37984:SF5">
    <property type="entry name" value="PROTEIN NYNRIN-LIKE"/>
    <property type="match status" value="1"/>
</dbReference>
<keyword evidence="18" id="KW-1185">Reference proteome</keyword>
<name>A0A8S4E4I1_PLUXY</name>
<keyword evidence="7" id="KW-0255">Endonuclease</keyword>
<dbReference type="EC" id="2.7.7.49" evidence="1"/>
<evidence type="ECO:0000256" key="12">
    <source>
        <dbReference type="PROSITE-ProRule" id="PRU00047"/>
    </source>
</evidence>
<evidence type="ECO:0000259" key="15">
    <source>
        <dbReference type="PROSITE" id="PS50878"/>
    </source>
</evidence>
<dbReference type="Pfam" id="PF00098">
    <property type="entry name" value="zf-CCHC"/>
    <property type="match status" value="1"/>
</dbReference>
<dbReference type="GO" id="GO:0008270">
    <property type="term" value="F:zinc ion binding"/>
    <property type="evidence" value="ECO:0007669"/>
    <property type="project" value="UniProtKB-KW"/>
</dbReference>
<dbReference type="PROSITE" id="PS50158">
    <property type="entry name" value="ZF_CCHC"/>
    <property type="match status" value="1"/>
</dbReference>
<feature type="region of interest" description="Disordered" evidence="13">
    <location>
        <begin position="296"/>
        <end position="322"/>
    </location>
</feature>
<dbReference type="Gene3D" id="2.40.70.10">
    <property type="entry name" value="Acid Proteases"/>
    <property type="match status" value="1"/>
</dbReference>
<dbReference type="InterPro" id="IPR041577">
    <property type="entry name" value="RT_RNaseH_2"/>
</dbReference>
<dbReference type="InterPro" id="IPR001878">
    <property type="entry name" value="Znf_CCHC"/>
</dbReference>
<dbReference type="FunFam" id="3.10.10.10:FF:000007">
    <property type="entry name" value="Retrovirus-related Pol polyprotein from transposon 17.6-like Protein"/>
    <property type="match status" value="1"/>
</dbReference>
<feature type="region of interest" description="Disordered" evidence="13">
    <location>
        <begin position="1"/>
        <end position="22"/>
    </location>
</feature>
<dbReference type="InterPro" id="IPR021109">
    <property type="entry name" value="Peptidase_aspartic_dom_sf"/>
</dbReference>
<gene>
    <name evidence="17" type="ORF">PLXY2_LOCUS4337</name>
</gene>
<keyword evidence="4" id="KW-0548">Nucleotidyltransferase</keyword>
<evidence type="ECO:0000256" key="1">
    <source>
        <dbReference type="ARBA" id="ARBA00012493"/>
    </source>
</evidence>
<proteinExistence type="predicted"/>
<dbReference type="FunFam" id="3.30.70.270:FF:000020">
    <property type="entry name" value="Transposon Tf2-6 polyprotein-like Protein"/>
    <property type="match status" value="1"/>
</dbReference>
<dbReference type="InterPro" id="IPR043502">
    <property type="entry name" value="DNA/RNA_pol_sf"/>
</dbReference>
<evidence type="ECO:0000256" key="6">
    <source>
        <dbReference type="ARBA" id="ARBA00022750"/>
    </source>
</evidence>
<evidence type="ECO:0000313" key="18">
    <source>
        <dbReference type="Proteomes" id="UP000653454"/>
    </source>
</evidence>
<keyword evidence="12" id="KW-0479">Metal-binding</keyword>
<keyword evidence="8" id="KW-0378">Hydrolase</keyword>
<dbReference type="PANTHER" id="PTHR37984">
    <property type="entry name" value="PROTEIN CBG26694"/>
    <property type="match status" value="1"/>
</dbReference>
<dbReference type="PROSITE" id="PS50878">
    <property type="entry name" value="RT_POL"/>
    <property type="match status" value="1"/>
</dbReference>
<dbReference type="Gene3D" id="3.30.70.270">
    <property type="match status" value="2"/>
</dbReference>
<feature type="domain" description="Reverse transcriptase" evidence="15">
    <location>
        <begin position="531"/>
        <end position="710"/>
    </location>
</feature>
<dbReference type="Gene3D" id="3.30.420.10">
    <property type="entry name" value="Ribonuclease H-like superfamily/Ribonuclease H"/>
    <property type="match status" value="1"/>
</dbReference>
<reference evidence="17" key="1">
    <citation type="submission" date="2020-11" db="EMBL/GenBank/DDBJ databases">
        <authorList>
            <person name="Whiteford S."/>
        </authorList>
    </citation>
    <scope>NUCLEOTIDE SEQUENCE</scope>
</reference>
<dbReference type="SUPFAM" id="SSF53098">
    <property type="entry name" value="Ribonuclease H-like"/>
    <property type="match status" value="1"/>
</dbReference>
<keyword evidence="12" id="KW-0862">Zinc</keyword>
<evidence type="ECO:0000256" key="7">
    <source>
        <dbReference type="ARBA" id="ARBA00022759"/>
    </source>
</evidence>
<evidence type="ECO:0000256" key="11">
    <source>
        <dbReference type="ARBA" id="ARBA00023268"/>
    </source>
</evidence>
<evidence type="ECO:0000256" key="3">
    <source>
        <dbReference type="ARBA" id="ARBA00022679"/>
    </source>
</evidence>
<evidence type="ECO:0000256" key="13">
    <source>
        <dbReference type="SAM" id="MobiDB-lite"/>
    </source>
</evidence>
<evidence type="ECO:0000256" key="2">
    <source>
        <dbReference type="ARBA" id="ARBA00022670"/>
    </source>
</evidence>
<dbReference type="InterPro" id="IPR050951">
    <property type="entry name" value="Retrovirus_Pol_polyprotein"/>
</dbReference>
<evidence type="ECO:0000256" key="9">
    <source>
        <dbReference type="ARBA" id="ARBA00022918"/>
    </source>
</evidence>
<dbReference type="InterPro" id="IPR036875">
    <property type="entry name" value="Znf_CCHC_sf"/>
</dbReference>
<dbReference type="InterPro" id="IPR043128">
    <property type="entry name" value="Rev_trsase/Diguanyl_cyclase"/>
</dbReference>
<dbReference type="SUPFAM" id="SSF56672">
    <property type="entry name" value="DNA/RNA polymerases"/>
    <property type="match status" value="1"/>
</dbReference>
<protein>
    <recommendedName>
        <fullName evidence="1">RNA-directed DNA polymerase</fullName>
        <ecNumber evidence="1">2.7.7.49</ecNumber>
    </recommendedName>
</protein>
<dbReference type="GO" id="GO:0006508">
    <property type="term" value="P:proteolysis"/>
    <property type="evidence" value="ECO:0007669"/>
    <property type="project" value="UniProtKB-KW"/>
</dbReference>
<comment type="caution">
    <text evidence="17">The sequence shown here is derived from an EMBL/GenBank/DDBJ whole genome shotgun (WGS) entry which is preliminary data.</text>
</comment>
<keyword evidence="11" id="KW-0511">Multifunctional enzyme</keyword>
<evidence type="ECO:0000256" key="8">
    <source>
        <dbReference type="ARBA" id="ARBA00022801"/>
    </source>
</evidence>
<dbReference type="GO" id="GO:0004190">
    <property type="term" value="F:aspartic-type endopeptidase activity"/>
    <property type="evidence" value="ECO:0007669"/>
    <property type="project" value="UniProtKB-KW"/>
</dbReference>
<dbReference type="SUPFAM" id="SSF57756">
    <property type="entry name" value="Retrovirus zinc finger-like domains"/>
    <property type="match status" value="1"/>
</dbReference>
<dbReference type="InterPro" id="IPR012337">
    <property type="entry name" value="RNaseH-like_sf"/>
</dbReference>
<dbReference type="Pfam" id="PF00078">
    <property type="entry name" value="RVT_1"/>
    <property type="match status" value="1"/>
</dbReference>
<dbReference type="Pfam" id="PF00665">
    <property type="entry name" value="rve"/>
    <property type="match status" value="1"/>
</dbReference>
<dbReference type="InterPro" id="IPR000477">
    <property type="entry name" value="RT_dom"/>
</dbReference>
<dbReference type="Gene3D" id="3.10.10.10">
    <property type="entry name" value="HIV Type 1 Reverse Transcriptase, subunit A, domain 1"/>
    <property type="match status" value="1"/>
</dbReference>
<dbReference type="Gene3D" id="4.10.60.10">
    <property type="entry name" value="Zinc finger, CCHC-type"/>
    <property type="match status" value="1"/>
</dbReference>